<dbReference type="Proteomes" id="UP001060275">
    <property type="component" value="Unassembled WGS sequence"/>
</dbReference>
<organism evidence="1 2">
    <name type="scientific">Devosia ureilytica</name>
    <dbReference type="NCBI Taxonomy" id="2952754"/>
    <lineage>
        <taxon>Bacteria</taxon>
        <taxon>Pseudomonadati</taxon>
        <taxon>Pseudomonadota</taxon>
        <taxon>Alphaproteobacteria</taxon>
        <taxon>Hyphomicrobiales</taxon>
        <taxon>Devosiaceae</taxon>
        <taxon>Devosia</taxon>
    </lineage>
</organism>
<reference evidence="1" key="1">
    <citation type="submission" date="2022-06" db="EMBL/GenBank/DDBJ databases">
        <title>Devosia sp. XJ19-45 genome assembly.</title>
        <authorList>
            <person name="Li B."/>
            <person name="Cai M."/>
            <person name="Nie G."/>
            <person name="Li W."/>
        </authorList>
    </citation>
    <scope>NUCLEOTIDE SEQUENCE</scope>
    <source>
        <strain evidence="1">XJ19-45</strain>
    </source>
</reference>
<dbReference type="AlphaFoldDB" id="A0A9Q4ANI0"/>
<keyword evidence="2" id="KW-1185">Reference proteome</keyword>
<comment type="caution">
    <text evidence="1">The sequence shown here is derived from an EMBL/GenBank/DDBJ whole genome shotgun (WGS) entry which is preliminary data.</text>
</comment>
<dbReference type="EMBL" id="JAMWDU010000003">
    <property type="protein sequence ID" value="MCP8887039.1"/>
    <property type="molecule type" value="Genomic_DNA"/>
</dbReference>
<sequence>MTENENQNAVVVVTNGHVAGVVRALQRDVSGLTPEMVDDDAVEIAATILAYMDELDRRCPDSVAMMLAIVGDNYDPQIREWAKVAFDFADGGELRRANMQLEMAMRGARQRCEAWEAWKRRAGVTPSVAA</sequence>
<protein>
    <submittedName>
        <fullName evidence="1">Uncharacterized protein</fullName>
    </submittedName>
</protein>
<name>A0A9Q4ANI0_9HYPH</name>
<dbReference type="RefSeq" id="WP_254674124.1">
    <property type="nucleotide sequence ID" value="NZ_JAMWDU010000003.1"/>
</dbReference>
<accession>A0A9Q4ANI0</accession>
<proteinExistence type="predicted"/>
<evidence type="ECO:0000313" key="2">
    <source>
        <dbReference type="Proteomes" id="UP001060275"/>
    </source>
</evidence>
<gene>
    <name evidence="1" type="ORF">NF348_07985</name>
</gene>
<evidence type="ECO:0000313" key="1">
    <source>
        <dbReference type="EMBL" id="MCP8887039.1"/>
    </source>
</evidence>